<evidence type="ECO:0000256" key="2">
    <source>
        <dbReference type="ARBA" id="ARBA00022679"/>
    </source>
</evidence>
<dbReference type="PANTHER" id="PTHR43464:SF19">
    <property type="entry name" value="UBIQUINONE BIOSYNTHESIS O-METHYLTRANSFERASE, MITOCHONDRIAL"/>
    <property type="match status" value="1"/>
</dbReference>
<keyword evidence="6" id="KW-1185">Reference proteome</keyword>
<evidence type="ECO:0000256" key="3">
    <source>
        <dbReference type="ARBA" id="ARBA00022691"/>
    </source>
</evidence>
<feature type="domain" description="Methyltransferase" evidence="4">
    <location>
        <begin position="29"/>
        <end position="123"/>
    </location>
</feature>
<gene>
    <name evidence="5" type="ORF">ACFSJC_13555</name>
</gene>
<evidence type="ECO:0000259" key="4">
    <source>
        <dbReference type="Pfam" id="PF13649"/>
    </source>
</evidence>
<reference evidence="6" key="1">
    <citation type="journal article" date="2019" name="Int. J. Syst. Evol. Microbiol.">
        <title>The Global Catalogue of Microorganisms (GCM) 10K type strain sequencing project: providing services to taxonomists for standard genome sequencing and annotation.</title>
        <authorList>
            <consortium name="The Broad Institute Genomics Platform"/>
            <consortium name="The Broad Institute Genome Sequencing Center for Infectious Disease"/>
            <person name="Wu L."/>
            <person name="Ma J."/>
        </authorList>
    </citation>
    <scope>NUCLEOTIDE SEQUENCE [LARGE SCALE GENOMIC DNA]</scope>
    <source>
        <strain evidence="6">KACC 12597</strain>
    </source>
</reference>
<organism evidence="5 6">
    <name type="scientific">Thiorhodococcus fuscus</name>
    <dbReference type="NCBI Taxonomy" id="527200"/>
    <lineage>
        <taxon>Bacteria</taxon>
        <taxon>Pseudomonadati</taxon>
        <taxon>Pseudomonadota</taxon>
        <taxon>Gammaproteobacteria</taxon>
        <taxon>Chromatiales</taxon>
        <taxon>Chromatiaceae</taxon>
        <taxon>Thiorhodococcus</taxon>
    </lineage>
</organism>
<dbReference type="InterPro" id="IPR041698">
    <property type="entry name" value="Methyltransf_25"/>
</dbReference>
<dbReference type="Proteomes" id="UP001597337">
    <property type="component" value="Unassembled WGS sequence"/>
</dbReference>
<name>A0ABW4YA16_9GAMM</name>
<keyword evidence="2" id="KW-0808">Transferase</keyword>
<keyword evidence="3" id="KW-0949">S-adenosyl-L-methionine</keyword>
<sequence length="236" mass="26523">MRINDPMAYRRCDEADVMEELVDVRGRRILELGCGAAWMTRMLATRFGAGDITATEVDRIQLEKNLAVADLPNVTFRYGGAEAIADPDGSYDLVFMFKSLHHVPCALMDRALAEIHRVLVPGGLLYVTEPVYAGDFNQLMRLVNDEREVREAAFGALTGAVERGLFASEREVFYEAEGVYADWDAFAARFIQVTHSDFNLDEARIAEVRAAFERHLTPAGARFLKPHRVDLLRRIG</sequence>
<evidence type="ECO:0000256" key="1">
    <source>
        <dbReference type="ARBA" id="ARBA00022603"/>
    </source>
</evidence>
<dbReference type="SUPFAM" id="SSF53335">
    <property type="entry name" value="S-adenosyl-L-methionine-dependent methyltransferases"/>
    <property type="match status" value="1"/>
</dbReference>
<evidence type="ECO:0000313" key="5">
    <source>
        <dbReference type="EMBL" id="MFD2112869.1"/>
    </source>
</evidence>
<dbReference type="EMBL" id="JBHUHX010000038">
    <property type="protein sequence ID" value="MFD2112869.1"/>
    <property type="molecule type" value="Genomic_DNA"/>
</dbReference>
<dbReference type="InterPro" id="IPR029063">
    <property type="entry name" value="SAM-dependent_MTases_sf"/>
</dbReference>
<dbReference type="Gene3D" id="3.40.50.150">
    <property type="entry name" value="Vaccinia Virus protein VP39"/>
    <property type="match status" value="1"/>
</dbReference>
<evidence type="ECO:0000313" key="6">
    <source>
        <dbReference type="Proteomes" id="UP001597337"/>
    </source>
</evidence>
<proteinExistence type="predicted"/>
<dbReference type="RefSeq" id="WP_386027471.1">
    <property type="nucleotide sequence ID" value="NZ_JBHUHX010000038.1"/>
</dbReference>
<keyword evidence="1 5" id="KW-0489">Methyltransferase</keyword>
<dbReference type="PANTHER" id="PTHR43464">
    <property type="entry name" value="METHYLTRANSFERASE"/>
    <property type="match status" value="1"/>
</dbReference>
<comment type="caution">
    <text evidence="5">The sequence shown here is derived from an EMBL/GenBank/DDBJ whole genome shotgun (WGS) entry which is preliminary data.</text>
</comment>
<dbReference type="GO" id="GO:0008168">
    <property type="term" value="F:methyltransferase activity"/>
    <property type="evidence" value="ECO:0007669"/>
    <property type="project" value="UniProtKB-KW"/>
</dbReference>
<dbReference type="CDD" id="cd02440">
    <property type="entry name" value="AdoMet_MTases"/>
    <property type="match status" value="1"/>
</dbReference>
<protein>
    <submittedName>
        <fullName evidence="5">Methyltransferase domain-containing protein</fullName>
    </submittedName>
</protein>
<dbReference type="GO" id="GO:0032259">
    <property type="term" value="P:methylation"/>
    <property type="evidence" value="ECO:0007669"/>
    <property type="project" value="UniProtKB-KW"/>
</dbReference>
<accession>A0ABW4YA16</accession>
<dbReference type="Pfam" id="PF13649">
    <property type="entry name" value="Methyltransf_25"/>
    <property type="match status" value="1"/>
</dbReference>